<reference evidence="2 3" key="1">
    <citation type="submission" date="2018-11" db="EMBL/GenBank/DDBJ databases">
        <title>Flavobacterium sp. nov., YIM 102701-2 draft genome.</title>
        <authorList>
            <person name="Li G."/>
            <person name="Jiang Y."/>
        </authorList>
    </citation>
    <scope>NUCLEOTIDE SEQUENCE [LARGE SCALE GENOMIC DNA]</scope>
    <source>
        <strain evidence="2 3">YIM 102701-2</strain>
    </source>
</reference>
<evidence type="ECO:0000313" key="2">
    <source>
        <dbReference type="EMBL" id="RRJ91554.1"/>
    </source>
</evidence>
<dbReference type="InterPro" id="IPR055245">
    <property type="entry name" value="HTH_proteobacteria"/>
</dbReference>
<sequence length="113" mass="13458">MVSDYNIKRQSRNASLTNVSRLKLSIMIEIKHHENLPENQRHFIENKKHFSKQCVIVLQALQRGERLTTITALVNYRIGDLRRRIKDLKDYHNIDIKSSFVPGTRFKEYYLNT</sequence>
<dbReference type="Pfam" id="PF14090">
    <property type="entry name" value="HTH_39"/>
    <property type="match status" value="1"/>
</dbReference>
<gene>
    <name evidence="2" type="ORF">EG240_05990</name>
</gene>
<feature type="domain" description="Winged helix-turn-helix" evidence="1">
    <location>
        <begin position="53"/>
        <end position="90"/>
    </location>
</feature>
<dbReference type="AlphaFoldDB" id="A0A3P3WA11"/>
<dbReference type="EMBL" id="RQVQ01000010">
    <property type="protein sequence ID" value="RRJ91554.1"/>
    <property type="molecule type" value="Genomic_DNA"/>
</dbReference>
<evidence type="ECO:0000313" key="3">
    <source>
        <dbReference type="Proteomes" id="UP000275719"/>
    </source>
</evidence>
<dbReference type="Proteomes" id="UP000275719">
    <property type="component" value="Unassembled WGS sequence"/>
</dbReference>
<organism evidence="2 3">
    <name type="scientific">Paenimyroides tangerinum</name>
    <dbReference type="NCBI Taxonomy" id="2488728"/>
    <lineage>
        <taxon>Bacteria</taxon>
        <taxon>Pseudomonadati</taxon>
        <taxon>Bacteroidota</taxon>
        <taxon>Flavobacteriia</taxon>
        <taxon>Flavobacteriales</taxon>
        <taxon>Flavobacteriaceae</taxon>
        <taxon>Paenimyroides</taxon>
    </lineage>
</organism>
<proteinExistence type="predicted"/>
<evidence type="ECO:0000259" key="1">
    <source>
        <dbReference type="Pfam" id="PF14090"/>
    </source>
</evidence>
<comment type="caution">
    <text evidence="2">The sequence shown here is derived from an EMBL/GenBank/DDBJ whole genome shotgun (WGS) entry which is preliminary data.</text>
</comment>
<keyword evidence="3" id="KW-1185">Reference proteome</keyword>
<protein>
    <recommendedName>
        <fullName evidence="1">Winged helix-turn-helix domain-containing protein</fullName>
    </recommendedName>
</protein>
<accession>A0A3P3WA11</accession>
<name>A0A3P3WA11_9FLAO</name>